<dbReference type="Gene3D" id="1.10.472.10">
    <property type="entry name" value="Cyclin-like"/>
    <property type="match status" value="1"/>
</dbReference>
<gene>
    <name evidence="2" type="ORF">CTHT_0072110</name>
</gene>
<feature type="region of interest" description="Disordered" evidence="1">
    <location>
        <begin position="151"/>
        <end position="188"/>
    </location>
</feature>
<dbReference type="GO" id="GO:0019901">
    <property type="term" value="F:protein kinase binding"/>
    <property type="evidence" value="ECO:0007669"/>
    <property type="project" value="InterPro"/>
</dbReference>
<dbReference type="PANTHER" id="PTHR15615">
    <property type="match status" value="1"/>
</dbReference>
<dbReference type="InterPro" id="IPR036915">
    <property type="entry name" value="Cyclin-like_sf"/>
</dbReference>
<dbReference type="CDD" id="cd20557">
    <property type="entry name" value="CYCLIN_ScPCL1-like"/>
    <property type="match status" value="1"/>
</dbReference>
<feature type="compositionally biased region" description="Polar residues" evidence="1">
    <location>
        <begin position="151"/>
        <end position="160"/>
    </location>
</feature>
<dbReference type="Proteomes" id="UP000008066">
    <property type="component" value="Unassembled WGS sequence"/>
</dbReference>
<evidence type="ECO:0000256" key="1">
    <source>
        <dbReference type="SAM" id="MobiDB-lite"/>
    </source>
</evidence>
<feature type="region of interest" description="Disordered" evidence="1">
    <location>
        <begin position="733"/>
        <end position="762"/>
    </location>
</feature>
<evidence type="ECO:0000313" key="2">
    <source>
        <dbReference type="EMBL" id="EGS17854.1"/>
    </source>
</evidence>
<dbReference type="InterPro" id="IPR013922">
    <property type="entry name" value="Cyclin_PHO80-like"/>
</dbReference>
<accession>G0SFT9</accession>
<dbReference type="PANTHER" id="PTHR15615:SF118">
    <property type="entry name" value="CYCLIN, HYPOTHETICAL (EUROFUNG)"/>
    <property type="match status" value="1"/>
</dbReference>
<dbReference type="EMBL" id="GL988047">
    <property type="protein sequence ID" value="EGS17854.1"/>
    <property type="molecule type" value="Genomic_DNA"/>
</dbReference>
<protein>
    <recommendedName>
        <fullName evidence="4">Cyclin-like protein</fullName>
    </recommendedName>
</protein>
<feature type="compositionally biased region" description="Low complexity" evidence="1">
    <location>
        <begin position="391"/>
        <end position="425"/>
    </location>
</feature>
<evidence type="ECO:0000313" key="3">
    <source>
        <dbReference type="Proteomes" id="UP000008066"/>
    </source>
</evidence>
<dbReference type="HOGENOM" id="CLU_013431_1_0_1"/>
<dbReference type="eggNOG" id="ENOG502QWSP">
    <property type="taxonomic scope" value="Eukaryota"/>
</dbReference>
<sequence>MFSDSRGQSFTNPGLALPSPAGSFICHSSLDAIKTSQPQKPPQRSLPVGLSTPPAETDNAMGTTYEVRHLATCENYPLCHSSIYASSLASSDACRSALSERVANEQSCTPHHRYAAFPSAQPQDYATSQPSMVSASRVSTHKLTTASSIEQDVGSHNQQFDPRCLSRASPSPLIRSESDDMEPNSEDSSLTIHSMAVPGCISPNGGNLADFMAEMTALFWFVSDNKLAKLEKTLPLSPGARIEPLTSTAAADHFKTWVTSVLSTTQVTLNVAILALLYIRRLKQMNPTVKGRPGSEYRLLTVALMLGNKFLDDNTYTNKTWADVSGIPVKEIHVMEVEFLSNMRYRMLVSAEEWEDWINKLSDYWSYLQASRRQWSPSPSPLRIPSPTLLSFSSPLPSPTAPSQSTSSLSAGTSFQSSSSSLSPTDSWNDSPFFTVPPSSPLALKPQTSRSLKRPCSHEDLVEPPTKRTNRVRETSMPRPTHSQPVPQCAAVTSTSSQPLTNGLPSCLPSGLPVTSRSASVASSDQSRLSVPSLTLNTNQAPVTHGQTYPPTTYVPQQSSPLSLPPLVPSVRAMSTVYPATTCSSSQAMAATCGPVTTPTTTFPPVSYSTPTKRLSPQHPATTVVFGNSSPIVDGTNPPMSTPNANGAHTPVSHSPSYYLRQRNSPYGPVRHVNTLLYPPPSAFLQQYHLPASVLPNQMHYRPLGKRAEYRTGIVPEFTSGAVVLSNSSHLATTQATNPSSRATVSAPTSYAPRSATRLAPY</sequence>
<feature type="region of interest" description="Disordered" evidence="1">
    <location>
        <begin position="34"/>
        <end position="57"/>
    </location>
</feature>
<keyword evidence="3" id="KW-1185">Reference proteome</keyword>
<dbReference type="Pfam" id="PF08613">
    <property type="entry name" value="Cyclin"/>
    <property type="match status" value="1"/>
</dbReference>
<proteinExistence type="predicted"/>
<dbReference type="GO" id="GO:0000307">
    <property type="term" value="C:cyclin-dependent protein kinase holoenzyme complex"/>
    <property type="evidence" value="ECO:0007669"/>
    <property type="project" value="TreeGrafter"/>
</dbReference>
<dbReference type="AlphaFoldDB" id="G0SFT9"/>
<name>G0SFT9_CHATD</name>
<dbReference type="SUPFAM" id="SSF47954">
    <property type="entry name" value="Cyclin-like"/>
    <property type="match status" value="1"/>
</dbReference>
<dbReference type="STRING" id="759272.G0SFT9"/>
<dbReference type="GO" id="GO:0016538">
    <property type="term" value="F:cyclin-dependent protein serine/threonine kinase regulator activity"/>
    <property type="evidence" value="ECO:0007669"/>
    <property type="project" value="TreeGrafter"/>
</dbReference>
<dbReference type="GO" id="GO:0005634">
    <property type="term" value="C:nucleus"/>
    <property type="evidence" value="ECO:0007669"/>
    <property type="project" value="TreeGrafter"/>
</dbReference>
<feature type="compositionally biased region" description="Polar residues" evidence="1">
    <location>
        <begin position="733"/>
        <end position="749"/>
    </location>
</feature>
<feature type="region of interest" description="Disordered" evidence="1">
    <location>
        <begin position="391"/>
        <end position="504"/>
    </location>
</feature>
<dbReference type="OrthoDB" id="244495at2759"/>
<feature type="compositionally biased region" description="Polar residues" evidence="1">
    <location>
        <begin position="481"/>
        <end position="504"/>
    </location>
</feature>
<dbReference type="RefSeq" id="XP_006697472.1">
    <property type="nucleotide sequence ID" value="XM_006697409.1"/>
</dbReference>
<dbReference type="KEGG" id="cthr:CTHT_0072110"/>
<dbReference type="GeneID" id="18261249"/>
<evidence type="ECO:0008006" key="4">
    <source>
        <dbReference type="Google" id="ProtNLM"/>
    </source>
</evidence>
<dbReference type="OMA" id="GFKKWVT"/>
<reference evidence="2 3" key="1">
    <citation type="journal article" date="2011" name="Cell">
        <title>Insight into structure and assembly of the nuclear pore complex by utilizing the genome of a eukaryotic thermophile.</title>
        <authorList>
            <person name="Amlacher S."/>
            <person name="Sarges P."/>
            <person name="Flemming D."/>
            <person name="van Noort V."/>
            <person name="Kunze R."/>
            <person name="Devos D.P."/>
            <person name="Arumugam M."/>
            <person name="Bork P."/>
            <person name="Hurt E."/>
        </authorList>
    </citation>
    <scope>NUCLEOTIDE SEQUENCE [LARGE SCALE GENOMIC DNA]</scope>
    <source>
        <strain evidence="3">DSM 1495 / CBS 144.50 / IMI 039719</strain>
    </source>
</reference>
<organism evidence="3">
    <name type="scientific">Chaetomium thermophilum (strain DSM 1495 / CBS 144.50 / IMI 039719)</name>
    <name type="common">Thermochaetoides thermophila</name>
    <dbReference type="NCBI Taxonomy" id="759272"/>
    <lineage>
        <taxon>Eukaryota</taxon>
        <taxon>Fungi</taxon>
        <taxon>Dikarya</taxon>
        <taxon>Ascomycota</taxon>
        <taxon>Pezizomycotina</taxon>
        <taxon>Sordariomycetes</taxon>
        <taxon>Sordariomycetidae</taxon>
        <taxon>Sordariales</taxon>
        <taxon>Chaetomiaceae</taxon>
        <taxon>Thermochaetoides</taxon>
    </lineage>
</organism>